<comment type="subcellular location">
    <subcellularLocation>
        <location evidence="3 15">Cytoplasm</location>
    </subcellularLocation>
</comment>
<keyword evidence="18" id="KW-1185">Reference proteome</keyword>
<dbReference type="UniPathway" id="UPA00031">
    <property type="reaction ID" value="UER00007"/>
</dbReference>
<dbReference type="HAMAP" id="MF_01020">
    <property type="entry name" value="HisE"/>
    <property type="match status" value="1"/>
</dbReference>
<dbReference type="RefSeq" id="WP_110461518.1">
    <property type="nucleotide sequence ID" value="NZ_QKMR01000007.1"/>
</dbReference>
<dbReference type="InterPro" id="IPR023019">
    <property type="entry name" value="His_synth_HisIE"/>
</dbReference>
<evidence type="ECO:0000256" key="15">
    <source>
        <dbReference type="HAMAP-Rule" id="MF_01019"/>
    </source>
</evidence>
<feature type="region of interest" description="Phosphoribosyl-AMP cyclohydrolase" evidence="15">
    <location>
        <begin position="1"/>
        <end position="127"/>
    </location>
</feature>
<comment type="similarity">
    <text evidence="7 15">In the N-terminal section; belongs to the PRA-CH family.</text>
</comment>
<keyword evidence="8 15" id="KW-0963">Cytoplasm</keyword>
<dbReference type="CDD" id="cd11534">
    <property type="entry name" value="NTP-PPase_HisIE_like"/>
    <property type="match status" value="1"/>
</dbReference>
<dbReference type="SUPFAM" id="SSF101386">
    <property type="entry name" value="all-alpha NTP pyrophosphatases"/>
    <property type="match status" value="1"/>
</dbReference>
<dbReference type="EMBL" id="QKMR01000007">
    <property type="protein sequence ID" value="PYG88130.1"/>
    <property type="molecule type" value="Genomic_DNA"/>
</dbReference>
<proteinExistence type="inferred from homology"/>
<dbReference type="Gene3D" id="3.10.20.810">
    <property type="entry name" value="Phosphoribosyl-AMP cyclohydrolase"/>
    <property type="match status" value="1"/>
</dbReference>
<keyword evidence="14 15" id="KW-0511">Multifunctional enzyme</keyword>
<keyword evidence="11 15" id="KW-0378">Hydrolase</keyword>
<evidence type="ECO:0000256" key="11">
    <source>
        <dbReference type="ARBA" id="ARBA00022801"/>
    </source>
</evidence>
<reference evidence="17 18" key="1">
    <citation type="submission" date="2018-06" db="EMBL/GenBank/DDBJ databases">
        <title>Genomic Encyclopedia of Type Strains, Phase I: the one thousand microbial genomes (KMG-I) project.</title>
        <authorList>
            <person name="Kyrpides N."/>
        </authorList>
    </citation>
    <scope>NUCLEOTIDE SEQUENCE [LARGE SCALE GENOMIC DNA]</scope>
    <source>
        <strain evidence="17 18">DSM 19573</strain>
    </source>
</reference>
<dbReference type="GO" id="GO:0005737">
    <property type="term" value="C:cytoplasm"/>
    <property type="evidence" value="ECO:0007669"/>
    <property type="project" value="UniProtKB-SubCell"/>
</dbReference>
<dbReference type="GO" id="GO:0004635">
    <property type="term" value="F:phosphoribosyl-AMP cyclohydrolase activity"/>
    <property type="evidence" value="ECO:0007669"/>
    <property type="project" value="UniProtKB-UniRule"/>
</dbReference>
<evidence type="ECO:0000256" key="10">
    <source>
        <dbReference type="ARBA" id="ARBA00022741"/>
    </source>
</evidence>
<dbReference type="HAMAP" id="MF_01021">
    <property type="entry name" value="HisI"/>
    <property type="match status" value="1"/>
</dbReference>
<evidence type="ECO:0000256" key="13">
    <source>
        <dbReference type="ARBA" id="ARBA00023102"/>
    </source>
</evidence>
<feature type="region of interest" description="Phosphoribosyl-ATP pyrophosphohydrolase" evidence="15">
    <location>
        <begin position="128"/>
        <end position="215"/>
    </location>
</feature>
<dbReference type="FunFam" id="3.10.20.810:FF:000001">
    <property type="entry name" value="Histidine biosynthesis bifunctional protein HisIE"/>
    <property type="match status" value="1"/>
</dbReference>
<keyword evidence="9 15" id="KW-0028">Amino-acid biosynthesis</keyword>
<evidence type="ECO:0000256" key="6">
    <source>
        <dbReference type="ARBA" id="ARBA00007731"/>
    </source>
</evidence>
<sequence>MNNLKDALKFDEKGLIPVVTQDYKTKDVLMVAYMNEEAFDKTLETGKVHYFSRSRNKLWLKGETSGHFQNVKTIKLDCDGDTILIEAEQIDAACHTGSRTCFYRTMINEKWEEKLEIVDEEKPTSEILQEVYNVIVDRTVHPKEGSYTNYLFTKGLDKILKKVGEEAAEVIIAAKNKSKDEIRYEVSDLMYHLLVLLVERGLTLEDIYGELKGRR</sequence>
<accession>A0A318XYX4</accession>
<evidence type="ECO:0000313" key="18">
    <source>
        <dbReference type="Proteomes" id="UP000248132"/>
    </source>
</evidence>
<dbReference type="GO" id="GO:0004636">
    <property type="term" value="F:phosphoribosyl-ATP diphosphatase activity"/>
    <property type="evidence" value="ECO:0007669"/>
    <property type="project" value="UniProtKB-UniRule"/>
</dbReference>
<evidence type="ECO:0000256" key="12">
    <source>
        <dbReference type="ARBA" id="ARBA00022840"/>
    </source>
</evidence>
<evidence type="ECO:0000313" key="17">
    <source>
        <dbReference type="EMBL" id="PYG88130.1"/>
    </source>
</evidence>
<dbReference type="Proteomes" id="UP000248132">
    <property type="component" value="Unassembled WGS sequence"/>
</dbReference>
<dbReference type="InterPro" id="IPR026660">
    <property type="entry name" value="PRA-CH"/>
</dbReference>
<evidence type="ECO:0000256" key="4">
    <source>
        <dbReference type="ARBA" id="ARBA00005169"/>
    </source>
</evidence>
<evidence type="ECO:0000256" key="5">
    <source>
        <dbReference type="ARBA" id="ARBA00005204"/>
    </source>
</evidence>
<evidence type="ECO:0000259" key="16">
    <source>
        <dbReference type="Pfam" id="PF01502"/>
    </source>
</evidence>
<evidence type="ECO:0000256" key="8">
    <source>
        <dbReference type="ARBA" id="ARBA00022490"/>
    </source>
</evidence>
<dbReference type="Pfam" id="PF01503">
    <property type="entry name" value="PRA-PH"/>
    <property type="match status" value="1"/>
</dbReference>
<dbReference type="AlphaFoldDB" id="A0A318XYX4"/>
<evidence type="ECO:0000256" key="7">
    <source>
        <dbReference type="ARBA" id="ARBA00008299"/>
    </source>
</evidence>
<dbReference type="NCBIfam" id="TIGR03188">
    <property type="entry name" value="histidine_hisI"/>
    <property type="match status" value="1"/>
</dbReference>
<evidence type="ECO:0000256" key="3">
    <source>
        <dbReference type="ARBA" id="ARBA00004496"/>
    </source>
</evidence>
<comment type="pathway">
    <text evidence="5 15">Amino-acid biosynthesis; L-histidine biosynthesis; L-histidine from 5-phospho-alpha-D-ribose 1-diphosphate: step 2/9.</text>
</comment>
<comment type="caution">
    <text evidence="17">The sequence shown here is derived from an EMBL/GenBank/DDBJ whole genome shotgun (WGS) entry which is preliminary data.</text>
</comment>
<dbReference type="PANTHER" id="PTHR42945">
    <property type="entry name" value="HISTIDINE BIOSYNTHESIS BIFUNCTIONAL PROTEIN"/>
    <property type="match status" value="1"/>
</dbReference>
<dbReference type="SUPFAM" id="SSF141734">
    <property type="entry name" value="HisI-like"/>
    <property type="match status" value="1"/>
</dbReference>
<name>A0A318XYX4_9FIRM</name>
<dbReference type="NCBIfam" id="NF000768">
    <property type="entry name" value="PRK00051.1"/>
    <property type="match status" value="1"/>
</dbReference>
<dbReference type="Pfam" id="PF01502">
    <property type="entry name" value="PRA-CH"/>
    <property type="match status" value="1"/>
</dbReference>
<dbReference type="InterPro" id="IPR008179">
    <property type="entry name" value="HisE"/>
</dbReference>
<comment type="similarity">
    <text evidence="6 15">In the C-terminal section; belongs to the PRA-PH family.</text>
</comment>
<comment type="catalytic activity">
    <reaction evidence="2 15">
        <text>1-(5-phospho-beta-D-ribosyl)-ATP + H2O = 1-(5-phospho-beta-D-ribosyl)-5'-AMP + diphosphate + H(+)</text>
        <dbReference type="Rhea" id="RHEA:22828"/>
        <dbReference type="ChEBI" id="CHEBI:15377"/>
        <dbReference type="ChEBI" id="CHEBI:15378"/>
        <dbReference type="ChEBI" id="CHEBI:33019"/>
        <dbReference type="ChEBI" id="CHEBI:59457"/>
        <dbReference type="ChEBI" id="CHEBI:73183"/>
        <dbReference type="EC" id="3.6.1.31"/>
    </reaction>
</comment>
<dbReference type="GO" id="GO:0000105">
    <property type="term" value="P:L-histidine biosynthetic process"/>
    <property type="evidence" value="ECO:0007669"/>
    <property type="project" value="UniProtKB-UniRule"/>
</dbReference>
<keyword evidence="12 15" id="KW-0067">ATP-binding</keyword>
<dbReference type="OrthoDB" id="9795769at2"/>
<dbReference type="NCBIfam" id="NF002747">
    <property type="entry name" value="PRK02759.1"/>
    <property type="match status" value="1"/>
</dbReference>
<dbReference type="InterPro" id="IPR021130">
    <property type="entry name" value="PRib-ATP_PPHydrolase-like"/>
</dbReference>
<organism evidence="17 18">
    <name type="scientific">Ruminiclostridium sufflavum DSM 19573</name>
    <dbReference type="NCBI Taxonomy" id="1121337"/>
    <lineage>
        <taxon>Bacteria</taxon>
        <taxon>Bacillati</taxon>
        <taxon>Bacillota</taxon>
        <taxon>Clostridia</taxon>
        <taxon>Eubacteriales</taxon>
        <taxon>Oscillospiraceae</taxon>
        <taxon>Ruminiclostridium</taxon>
    </lineage>
</organism>
<feature type="domain" description="Phosphoribosyl-AMP cyclohydrolase" evidence="16">
    <location>
        <begin position="30"/>
        <end position="103"/>
    </location>
</feature>
<keyword evidence="13 15" id="KW-0368">Histidine biosynthesis</keyword>
<keyword evidence="10 15" id="KW-0547">Nucleotide-binding</keyword>
<comment type="pathway">
    <text evidence="4 15">Amino-acid biosynthesis; L-histidine biosynthesis; L-histidine from 5-phospho-alpha-D-ribose 1-diphosphate: step 3/9.</text>
</comment>
<dbReference type="InterPro" id="IPR038019">
    <property type="entry name" value="PRib_AMP_CycHydrolase_sf"/>
</dbReference>
<dbReference type="GO" id="GO:0005524">
    <property type="term" value="F:ATP binding"/>
    <property type="evidence" value="ECO:0007669"/>
    <property type="project" value="UniProtKB-KW"/>
</dbReference>
<evidence type="ECO:0000256" key="14">
    <source>
        <dbReference type="ARBA" id="ARBA00023268"/>
    </source>
</evidence>
<evidence type="ECO:0000256" key="2">
    <source>
        <dbReference type="ARBA" id="ARBA00001460"/>
    </source>
</evidence>
<dbReference type="EC" id="3.6.1.31" evidence="15"/>
<dbReference type="HAMAP" id="MF_01019">
    <property type="entry name" value="HisIE"/>
    <property type="match status" value="1"/>
</dbReference>
<evidence type="ECO:0000256" key="9">
    <source>
        <dbReference type="ARBA" id="ARBA00022605"/>
    </source>
</evidence>
<dbReference type="PANTHER" id="PTHR42945:SF1">
    <property type="entry name" value="HISTIDINE BIOSYNTHESIS BIFUNCTIONAL PROTEIN HIS7"/>
    <property type="match status" value="1"/>
</dbReference>
<comment type="catalytic activity">
    <reaction evidence="1 15">
        <text>1-(5-phospho-beta-D-ribosyl)-5'-AMP + H2O = 1-(5-phospho-beta-D-ribosyl)-5-[(5-phospho-beta-D-ribosylamino)methylideneamino]imidazole-4-carboxamide</text>
        <dbReference type="Rhea" id="RHEA:20049"/>
        <dbReference type="ChEBI" id="CHEBI:15377"/>
        <dbReference type="ChEBI" id="CHEBI:58435"/>
        <dbReference type="ChEBI" id="CHEBI:59457"/>
        <dbReference type="EC" id="3.5.4.19"/>
    </reaction>
</comment>
<dbReference type="InterPro" id="IPR002496">
    <property type="entry name" value="PRib_AMP_CycHydrolase_dom"/>
</dbReference>
<protein>
    <recommendedName>
        <fullName evidence="15">Histidine biosynthesis bifunctional protein HisIE</fullName>
    </recommendedName>
    <domain>
        <recommendedName>
            <fullName evidence="15">Phosphoribosyl-AMP cyclohydrolase</fullName>
            <shortName evidence="15">PRA-CH</shortName>
            <ecNumber evidence="15">3.5.4.19</ecNumber>
        </recommendedName>
    </domain>
    <domain>
        <recommendedName>
            <fullName evidence="15">Phosphoribosyl-ATP pyrophosphatase</fullName>
            <shortName evidence="15">PRA-PH</shortName>
            <ecNumber evidence="15">3.6.1.31</ecNumber>
        </recommendedName>
    </domain>
</protein>
<dbReference type="Gene3D" id="1.10.287.1080">
    <property type="entry name" value="MazG-like"/>
    <property type="match status" value="1"/>
</dbReference>
<gene>
    <name evidence="15" type="primary">hisI</name>
    <name evidence="15" type="synonym">hisIE</name>
    <name evidence="17" type="ORF">LY28_01461</name>
</gene>
<evidence type="ECO:0000256" key="1">
    <source>
        <dbReference type="ARBA" id="ARBA00000024"/>
    </source>
</evidence>
<dbReference type="EC" id="3.5.4.19" evidence="15"/>